<dbReference type="GO" id="GO:0006572">
    <property type="term" value="P:L-tyrosine catabolic process"/>
    <property type="evidence" value="ECO:0007669"/>
    <property type="project" value="TreeGrafter"/>
</dbReference>
<dbReference type="Pfam" id="PF00155">
    <property type="entry name" value="Aminotran_1_2"/>
    <property type="match status" value="1"/>
</dbReference>
<reference evidence="2" key="1">
    <citation type="submission" date="2023-08" db="EMBL/GenBank/DDBJ databases">
        <title>A de novo genome assembly of Solanum verrucosum Schlechtendal, a Mexican diploid species geographically isolated from the other diploid A-genome species in potato relatives.</title>
        <authorList>
            <person name="Hosaka K."/>
        </authorList>
    </citation>
    <scope>NUCLEOTIDE SEQUENCE</scope>
    <source>
        <tissue evidence="2">Young leaves</tissue>
    </source>
</reference>
<evidence type="ECO:0000313" key="3">
    <source>
        <dbReference type="Proteomes" id="UP001234989"/>
    </source>
</evidence>
<protein>
    <recommendedName>
        <fullName evidence="1">Aminotransferase class I/classII large domain-containing protein</fullName>
    </recommendedName>
</protein>
<dbReference type="InterPro" id="IPR015424">
    <property type="entry name" value="PyrdxlP-dep_Trfase"/>
</dbReference>
<feature type="domain" description="Aminotransferase class I/classII large" evidence="1">
    <location>
        <begin position="21"/>
        <end position="137"/>
    </location>
</feature>
<dbReference type="InterPro" id="IPR015422">
    <property type="entry name" value="PyrdxlP-dep_Trfase_small"/>
</dbReference>
<evidence type="ECO:0000259" key="1">
    <source>
        <dbReference type="Pfam" id="PF00155"/>
    </source>
</evidence>
<organism evidence="2 3">
    <name type="scientific">Solanum verrucosum</name>
    <dbReference type="NCBI Taxonomy" id="315347"/>
    <lineage>
        <taxon>Eukaryota</taxon>
        <taxon>Viridiplantae</taxon>
        <taxon>Streptophyta</taxon>
        <taxon>Embryophyta</taxon>
        <taxon>Tracheophyta</taxon>
        <taxon>Spermatophyta</taxon>
        <taxon>Magnoliopsida</taxon>
        <taxon>eudicotyledons</taxon>
        <taxon>Gunneridae</taxon>
        <taxon>Pentapetalae</taxon>
        <taxon>asterids</taxon>
        <taxon>lamiids</taxon>
        <taxon>Solanales</taxon>
        <taxon>Solanaceae</taxon>
        <taxon>Solanoideae</taxon>
        <taxon>Solaneae</taxon>
        <taxon>Solanum</taxon>
    </lineage>
</organism>
<sequence>MVEKILIPSLKFRTDDERKSEVISLGIGDPTAHSCFHTTNAAKEAVVESLLIDKFNGYSPSVGLPTTRKAIASYLSRDLCYELSPEDVYITVGCTQAIEIAVSFLAKPNSNILIPRPGYPTYALCASFRNIEVRLLNVSIIIVTYVQVPQLSY</sequence>
<keyword evidence="3" id="KW-1185">Reference proteome</keyword>
<dbReference type="CDD" id="cd00609">
    <property type="entry name" value="AAT_like"/>
    <property type="match status" value="1"/>
</dbReference>
<dbReference type="PANTHER" id="PTHR45744">
    <property type="entry name" value="TYROSINE AMINOTRANSFERASE"/>
    <property type="match status" value="1"/>
</dbReference>
<accession>A0AAF0V4Y0</accession>
<dbReference type="Gene3D" id="3.90.1150.10">
    <property type="entry name" value="Aspartate Aminotransferase, domain 1"/>
    <property type="match status" value="1"/>
</dbReference>
<dbReference type="InterPro" id="IPR004839">
    <property type="entry name" value="Aminotransferase_I/II_large"/>
</dbReference>
<dbReference type="AlphaFoldDB" id="A0AAF0V4Y0"/>
<dbReference type="InterPro" id="IPR015421">
    <property type="entry name" value="PyrdxlP-dep_Trfase_major"/>
</dbReference>
<dbReference type="GO" id="GO:0030170">
    <property type="term" value="F:pyridoxal phosphate binding"/>
    <property type="evidence" value="ECO:0007669"/>
    <property type="project" value="InterPro"/>
</dbReference>
<dbReference type="SUPFAM" id="SSF53383">
    <property type="entry name" value="PLP-dependent transferases"/>
    <property type="match status" value="1"/>
</dbReference>
<evidence type="ECO:0000313" key="2">
    <source>
        <dbReference type="EMBL" id="WMV56871.1"/>
    </source>
</evidence>
<gene>
    <name evidence="2" type="ORF">MTR67_050256</name>
</gene>
<dbReference type="PANTHER" id="PTHR45744:SF22">
    <property type="entry name" value="AMINOTRANSFERASE CLASS I_CLASSII DOMAIN-CONTAINING PROTEIN"/>
    <property type="match status" value="1"/>
</dbReference>
<dbReference type="Gene3D" id="3.40.640.10">
    <property type="entry name" value="Type I PLP-dependent aspartate aminotransferase-like (Major domain)"/>
    <property type="match status" value="1"/>
</dbReference>
<feature type="non-terminal residue" evidence="2">
    <location>
        <position position="153"/>
    </location>
</feature>
<name>A0AAF0V4Y0_SOLVR</name>
<proteinExistence type="predicted"/>
<dbReference type="Proteomes" id="UP001234989">
    <property type="component" value="Chromosome 12"/>
</dbReference>
<dbReference type="GO" id="GO:0004838">
    <property type="term" value="F:L-tyrosine-2-oxoglutarate transaminase activity"/>
    <property type="evidence" value="ECO:0007669"/>
    <property type="project" value="TreeGrafter"/>
</dbReference>
<dbReference type="EMBL" id="CP133623">
    <property type="protein sequence ID" value="WMV56871.1"/>
    <property type="molecule type" value="Genomic_DNA"/>
</dbReference>